<comment type="caution">
    <text evidence="1">The sequence shown here is derived from an EMBL/GenBank/DDBJ whole genome shotgun (WGS) entry which is preliminary data.</text>
</comment>
<evidence type="ECO:0000313" key="2">
    <source>
        <dbReference type="Proteomes" id="UP001057402"/>
    </source>
</evidence>
<protein>
    <submittedName>
        <fullName evidence="1">Uncharacterized protein</fullName>
    </submittedName>
</protein>
<organism evidence="1 2">
    <name type="scientific">Melastoma candidum</name>
    <dbReference type="NCBI Taxonomy" id="119954"/>
    <lineage>
        <taxon>Eukaryota</taxon>
        <taxon>Viridiplantae</taxon>
        <taxon>Streptophyta</taxon>
        <taxon>Embryophyta</taxon>
        <taxon>Tracheophyta</taxon>
        <taxon>Spermatophyta</taxon>
        <taxon>Magnoliopsida</taxon>
        <taxon>eudicotyledons</taxon>
        <taxon>Gunneridae</taxon>
        <taxon>Pentapetalae</taxon>
        <taxon>rosids</taxon>
        <taxon>malvids</taxon>
        <taxon>Myrtales</taxon>
        <taxon>Melastomataceae</taxon>
        <taxon>Melastomatoideae</taxon>
        <taxon>Melastomateae</taxon>
        <taxon>Melastoma</taxon>
    </lineage>
</organism>
<accession>A0ACB9QVA5</accession>
<gene>
    <name evidence="1" type="ORF">MLD38_018930</name>
</gene>
<reference evidence="2" key="1">
    <citation type="journal article" date="2023" name="Front. Plant Sci.">
        <title>Chromosomal-level genome assembly of Melastoma candidum provides insights into trichome evolution.</title>
        <authorList>
            <person name="Zhong Y."/>
            <person name="Wu W."/>
            <person name="Sun C."/>
            <person name="Zou P."/>
            <person name="Liu Y."/>
            <person name="Dai S."/>
            <person name="Zhou R."/>
        </authorList>
    </citation>
    <scope>NUCLEOTIDE SEQUENCE [LARGE SCALE GENOMIC DNA]</scope>
</reference>
<evidence type="ECO:0000313" key="1">
    <source>
        <dbReference type="EMBL" id="KAI4370590.1"/>
    </source>
</evidence>
<dbReference type="Proteomes" id="UP001057402">
    <property type="component" value="Chromosome 5"/>
</dbReference>
<keyword evidence="2" id="KW-1185">Reference proteome</keyword>
<proteinExistence type="predicted"/>
<sequence>MVKVMLDSLTISHHMSIVALVGVFWTYSLQSSLDQKTVVLIDVGVLMSSGFLSLQLTEKMTSFGLLLHHLIDVSFSAIGLYMLASVYETLTISISSDSTWGVAMGLLIVHLFLHDYSQSTVRAPVTCRNPTLTSRISLNASIVASRLPSWCGVFAVMWFSFLVFMFAPPVTFCIKKYSSRLYMLNSNY</sequence>
<name>A0ACB9QVA5_9MYRT</name>
<dbReference type="EMBL" id="CM042884">
    <property type="protein sequence ID" value="KAI4370590.1"/>
    <property type="molecule type" value="Genomic_DNA"/>
</dbReference>